<feature type="domain" description="FAD/NAD(P)-binding" evidence="4">
    <location>
        <begin position="8"/>
        <end position="328"/>
    </location>
</feature>
<dbReference type="Gene3D" id="3.30.390.30">
    <property type="match status" value="1"/>
</dbReference>
<keyword evidence="2" id="KW-0274">FAD</keyword>
<dbReference type="PANTHER" id="PTHR43014:SF2">
    <property type="entry name" value="MERCURIC REDUCTASE"/>
    <property type="match status" value="1"/>
</dbReference>
<dbReference type="PRINTS" id="PR00411">
    <property type="entry name" value="PNDRDTASEI"/>
</dbReference>
<evidence type="ECO:0000313" key="6">
    <source>
        <dbReference type="Proteomes" id="UP001172673"/>
    </source>
</evidence>
<dbReference type="InterPro" id="IPR004099">
    <property type="entry name" value="Pyr_nucl-diS_OxRdtase_dimer"/>
</dbReference>
<dbReference type="GO" id="GO:0003955">
    <property type="term" value="F:NAD(P)H dehydrogenase (quinone) activity"/>
    <property type="evidence" value="ECO:0007669"/>
    <property type="project" value="TreeGrafter"/>
</dbReference>
<dbReference type="Gene3D" id="3.50.50.60">
    <property type="entry name" value="FAD/NAD(P)-binding domain"/>
    <property type="match status" value="2"/>
</dbReference>
<organism evidence="5 6">
    <name type="scientific">Cladophialophora chaetospira</name>
    <dbReference type="NCBI Taxonomy" id="386627"/>
    <lineage>
        <taxon>Eukaryota</taxon>
        <taxon>Fungi</taxon>
        <taxon>Dikarya</taxon>
        <taxon>Ascomycota</taxon>
        <taxon>Pezizomycotina</taxon>
        <taxon>Eurotiomycetes</taxon>
        <taxon>Chaetothyriomycetidae</taxon>
        <taxon>Chaetothyriales</taxon>
        <taxon>Herpotrichiellaceae</taxon>
        <taxon>Cladophialophora</taxon>
    </lineage>
</organism>
<sequence length="418" mass="45693">MATPEKYDCIALGSGEAGKLVPFLLSGQYGRKCIVIERKWIGGSCPNIACLPSKNIMHSSTIAHEARMNHKHGLGVSDAESLKSDMAIVRKRKDEMLKTVNGFRDLFDQFKVELTVGEGRFVEPKVIQVSNGRLLTADNIVICTGSRAIVDGNIPGLLDSKPMTHIKILDLDVLPSHLIIIGGGYIGVEFAQAYRRFGSEVTIIQRGDQLLPKEDQDVISCLTGILEKEGIRVLLNTTVVSVSGVSGESIDVKLKTKEGSTVKETTIHGSHILVASGRLPNTEDLDLNKAGVEKTAAGHILVDEQLRTSVPGVYAAGDCAGSPYFTHMGWDDFRVILGDIVGSPRPEGTRGRLVPSVLFTTPELAQVGLREKEAKAKGLAYRLVKATWAQRFYGLTLSIPWQLKDLQRRYWPKIVIRA</sequence>
<dbReference type="PRINTS" id="PR00368">
    <property type="entry name" value="FADPNR"/>
</dbReference>
<dbReference type="GO" id="GO:0050660">
    <property type="term" value="F:flavin adenine dinucleotide binding"/>
    <property type="evidence" value="ECO:0007669"/>
    <property type="project" value="TreeGrafter"/>
</dbReference>
<gene>
    <name evidence="5" type="ORF">H2200_002903</name>
</gene>
<dbReference type="InterPro" id="IPR036188">
    <property type="entry name" value="FAD/NAD-bd_sf"/>
</dbReference>
<dbReference type="PANTHER" id="PTHR43014">
    <property type="entry name" value="MERCURIC REDUCTASE"/>
    <property type="match status" value="1"/>
</dbReference>
<evidence type="ECO:0008006" key="7">
    <source>
        <dbReference type="Google" id="ProtNLM"/>
    </source>
</evidence>
<dbReference type="InterPro" id="IPR016156">
    <property type="entry name" value="FAD/NAD-linked_Rdtase_dimer_sf"/>
</dbReference>
<dbReference type="InterPro" id="IPR023753">
    <property type="entry name" value="FAD/NAD-binding_dom"/>
</dbReference>
<protein>
    <recommendedName>
        <fullName evidence="7">Mercuric reductase</fullName>
    </recommendedName>
</protein>
<dbReference type="Proteomes" id="UP001172673">
    <property type="component" value="Unassembled WGS sequence"/>
</dbReference>
<evidence type="ECO:0000256" key="1">
    <source>
        <dbReference type="ARBA" id="ARBA00022630"/>
    </source>
</evidence>
<dbReference type="Pfam" id="PF07992">
    <property type="entry name" value="Pyr_redox_2"/>
    <property type="match status" value="1"/>
</dbReference>
<feature type="domain" description="Pyridine nucleotide-disulphide oxidoreductase dimerisation" evidence="3">
    <location>
        <begin position="354"/>
        <end position="390"/>
    </location>
</feature>
<keyword evidence="6" id="KW-1185">Reference proteome</keyword>
<accession>A0AA38XGF4</accession>
<dbReference type="Pfam" id="PF02852">
    <property type="entry name" value="Pyr_redox_dim"/>
    <property type="match status" value="1"/>
</dbReference>
<evidence type="ECO:0000259" key="3">
    <source>
        <dbReference type="Pfam" id="PF02852"/>
    </source>
</evidence>
<reference evidence="5" key="1">
    <citation type="submission" date="2022-10" db="EMBL/GenBank/DDBJ databases">
        <title>Culturing micro-colonial fungi from biological soil crusts in the Mojave desert and describing Neophaeococcomyces mojavensis, and introducing the new genera and species Taxawa tesnikishii.</title>
        <authorList>
            <person name="Kurbessoian T."/>
            <person name="Stajich J.E."/>
        </authorList>
    </citation>
    <scope>NUCLEOTIDE SEQUENCE</scope>
    <source>
        <strain evidence="5">TK_41</strain>
    </source>
</reference>
<dbReference type="EMBL" id="JAPDRK010000004">
    <property type="protein sequence ID" value="KAJ9612962.1"/>
    <property type="molecule type" value="Genomic_DNA"/>
</dbReference>
<evidence type="ECO:0000256" key="2">
    <source>
        <dbReference type="ARBA" id="ARBA00022827"/>
    </source>
</evidence>
<comment type="caution">
    <text evidence="5">The sequence shown here is derived from an EMBL/GenBank/DDBJ whole genome shotgun (WGS) entry which is preliminary data.</text>
</comment>
<dbReference type="AlphaFoldDB" id="A0AA38XGF4"/>
<name>A0AA38XGF4_9EURO</name>
<evidence type="ECO:0000313" key="5">
    <source>
        <dbReference type="EMBL" id="KAJ9612962.1"/>
    </source>
</evidence>
<proteinExistence type="predicted"/>
<evidence type="ECO:0000259" key="4">
    <source>
        <dbReference type="Pfam" id="PF07992"/>
    </source>
</evidence>
<keyword evidence="1" id="KW-0285">Flavoprotein</keyword>
<dbReference type="SUPFAM" id="SSF51905">
    <property type="entry name" value="FAD/NAD(P)-binding domain"/>
    <property type="match status" value="1"/>
</dbReference>